<keyword evidence="1" id="KW-0472">Membrane</keyword>
<evidence type="ECO:0000256" key="1">
    <source>
        <dbReference type="SAM" id="Phobius"/>
    </source>
</evidence>
<name>A0A9Y1BR81_9ARCH</name>
<dbReference type="Proteomes" id="UP001200513">
    <property type="component" value="Chromosome"/>
</dbReference>
<feature type="transmembrane region" description="Helical" evidence="1">
    <location>
        <begin position="265"/>
        <end position="285"/>
    </location>
</feature>
<gene>
    <name evidence="2" type="ORF">K9W46_00760</name>
</gene>
<dbReference type="EMBL" id="CP084167">
    <property type="protein sequence ID" value="UJG43728.1"/>
    <property type="molecule type" value="Genomic_DNA"/>
</dbReference>
<dbReference type="AlphaFoldDB" id="A0A9Y1BR81"/>
<sequence>MDKDKIPEIITLSDVNGQVQDRDEPGYTKFLEYNKTTRTFSNDLLSISTTGPTLYYPVEAYTDNEAYLLEKTYSDNYLDNIFIWKKWNGTGLVNVSSDTYIKNDGLYDCDSYDFDLDGNVDLVCNWGYYSGVWTRLELENGFFSSTDYSFYNGGRSIFVSDLDNDGNPNVAVLYVFGRIKIYNYNPSIDDFQFQQEISRINDLKVIYPWNYDKNEYSNIIVVSTPSEAIIYSYCSCFSFWSCYYGGTSFSIYSTEIVPFSYFCNFFLFTFYYLRLFPTFFVNFFFF</sequence>
<protein>
    <submittedName>
        <fullName evidence="2">VCBS repeat-containing protein</fullName>
    </submittedName>
</protein>
<keyword evidence="1" id="KW-0812">Transmembrane</keyword>
<keyword evidence="1" id="KW-1133">Transmembrane helix</keyword>
<accession>A0A9Y1BR81</accession>
<organism evidence="2">
    <name type="scientific">Candidatus Heimdallarchaeum endolithica</name>
    <dbReference type="NCBI Taxonomy" id="2876572"/>
    <lineage>
        <taxon>Archaea</taxon>
        <taxon>Promethearchaeati</taxon>
        <taxon>Candidatus Heimdallarchaeota</taxon>
        <taxon>Candidatus Heimdallarchaeia (ex Rinke et al. 2021) (nom. nud.)</taxon>
        <taxon>Candidatus Heimdallarchaeales</taxon>
        <taxon>Candidatus Heimdallarchaeaceae</taxon>
        <taxon>Candidatus Heimdallarchaeum</taxon>
    </lineage>
</organism>
<reference evidence="2" key="1">
    <citation type="journal article" date="2022" name="Nat. Microbiol.">
        <title>Unique mobile elements and scalable gene flow at the prokaryote-eukaryote boundary revealed by circularized Asgard archaea genomes.</title>
        <authorList>
            <person name="Wu F."/>
            <person name="Speth D.R."/>
            <person name="Philosof A."/>
            <person name="Cremiere A."/>
            <person name="Narayanan A."/>
            <person name="Barco R.A."/>
            <person name="Connon S.A."/>
            <person name="Amend J.P."/>
            <person name="Antoshechkin I.A."/>
            <person name="Orphan V.J."/>
        </authorList>
    </citation>
    <scope>NUCLEOTIDE SEQUENCE</scope>
    <source>
        <strain evidence="2">PR6</strain>
    </source>
</reference>
<dbReference type="InterPro" id="IPR028994">
    <property type="entry name" value="Integrin_alpha_N"/>
</dbReference>
<evidence type="ECO:0000313" key="2">
    <source>
        <dbReference type="EMBL" id="UJG43728.1"/>
    </source>
</evidence>
<dbReference type="SUPFAM" id="SSF69318">
    <property type="entry name" value="Integrin alpha N-terminal domain"/>
    <property type="match status" value="1"/>
</dbReference>
<proteinExistence type="predicted"/>